<comment type="caution">
    <text evidence="1">The sequence shown here is derived from an EMBL/GenBank/DDBJ whole genome shotgun (WGS) entry which is preliminary data.</text>
</comment>
<reference evidence="1" key="1">
    <citation type="journal article" date="2014" name="Int. J. Syst. Evol. Microbiol.">
        <title>Complete genome sequence of Corynebacterium casei LMG S-19264T (=DSM 44701T), isolated from a smear-ripened cheese.</title>
        <authorList>
            <consortium name="US DOE Joint Genome Institute (JGI-PGF)"/>
            <person name="Walter F."/>
            <person name="Albersmeier A."/>
            <person name="Kalinowski J."/>
            <person name="Ruckert C."/>
        </authorList>
    </citation>
    <scope>NUCLEOTIDE SEQUENCE</scope>
    <source>
        <strain evidence="1">KCTC 12988</strain>
    </source>
</reference>
<dbReference type="PANTHER" id="PTHR35810:SF1">
    <property type="entry name" value="CYTOPLASMIC PROTEIN"/>
    <property type="match status" value="1"/>
</dbReference>
<evidence type="ECO:0000313" key="1">
    <source>
        <dbReference type="EMBL" id="GHC49870.1"/>
    </source>
</evidence>
<gene>
    <name evidence="1" type="ORF">GCM10007100_14770</name>
</gene>
<dbReference type="RefSeq" id="WP_189569078.1">
    <property type="nucleotide sequence ID" value="NZ_BMXI01000005.1"/>
</dbReference>
<sequence>MSEVVLNTTDDGRTRLDLRVEAASEEFLTVKAEGNREIQRLIQLFNLDFICAISYRGRFPHGLQFRKWASSHIKEHLVKGFLMDDERLKNSGDWKYFDELPERIREIRPSEKRFYQKVHNLSALNRVYQTREEGTSIFSDEAQNKLLYAATQHTPCRN</sequence>
<evidence type="ECO:0008006" key="3">
    <source>
        <dbReference type="Google" id="ProtNLM"/>
    </source>
</evidence>
<dbReference type="Proteomes" id="UP000644507">
    <property type="component" value="Unassembled WGS sequence"/>
</dbReference>
<keyword evidence="2" id="KW-1185">Reference proteome</keyword>
<accession>A0A918TL43</accession>
<proteinExistence type="predicted"/>
<evidence type="ECO:0000313" key="2">
    <source>
        <dbReference type="Proteomes" id="UP000644507"/>
    </source>
</evidence>
<protein>
    <recommendedName>
        <fullName evidence="3">Virulence protein RhuM family protein</fullName>
    </recommendedName>
</protein>
<dbReference type="EMBL" id="BMXI01000005">
    <property type="protein sequence ID" value="GHC49870.1"/>
    <property type="molecule type" value="Genomic_DNA"/>
</dbReference>
<dbReference type="InterPro" id="IPR011204">
    <property type="entry name" value="Virulence_RhuM-like"/>
</dbReference>
<reference evidence="1" key="2">
    <citation type="submission" date="2020-09" db="EMBL/GenBank/DDBJ databases">
        <authorList>
            <person name="Sun Q."/>
            <person name="Kim S."/>
        </authorList>
    </citation>
    <scope>NUCLEOTIDE SEQUENCE</scope>
    <source>
        <strain evidence="1">KCTC 12988</strain>
    </source>
</reference>
<dbReference type="Pfam" id="PF13310">
    <property type="entry name" value="Virulence_RhuM"/>
    <property type="match status" value="1"/>
</dbReference>
<dbReference type="PANTHER" id="PTHR35810">
    <property type="entry name" value="CYTOPLASMIC PROTEIN-RELATED"/>
    <property type="match status" value="1"/>
</dbReference>
<organism evidence="1 2">
    <name type="scientific">Roseibacillus persicicus</name>
    <dbReference type="NCBI Taxonomy" id="454148"/>
    <lineage>
        <taxon>Bacteria</taxon>
        <taxon>Pseudomonadati</taxon>
        <taxon>Verrucomicrobiota</taxon>
        <taxon>Verrucomicrobiia</taxon>
        <taxon>Verrucomicrobiales</taxon>
        <taxon>Verrucomicrobiaceae</taxon>
        <taxon>Roseibacillus</taxon>
    </lineage>
</organism>
<name>A0A918TL43_9BACT</name>
<dbReference type="AlphaFoldDB" id="A0A918TL43"/>